<name>G0JM73_9PROT</name>
<feature type="domain" description="EamA" evidence="2">
    <location>
        <begin position="203"/>
        <end position="330"/>
    </location>
</feature>
<feature type="transmembrane region" description="Helical" evidence="1">
    <location>
        <begin position="260"/>
        <end position="282"/>
    </location>
</feature>
<feature type="transmembrane region" description="Helical" evidence="1">
    <location>
        <begin position="315"/>
        <end position="332"/>
    </location>
</feature>
<dbReference type="GO" id="GO:0016020">
    <property type="term" value="C:membrane"/>
    <property type="evidence" value="ECO:0007669"/>
    <property type="project" value="InterPro"/>
</dbReference>
<evidence type="ECO:0000313" key="4">
    <source>
        <dbReference type="Proteomes" id="UP000009220"/>
    </source>
</evidence>
<feature type="transmembrane region" description="Helical" evidence="1">
    <location>
        <begin position="89"/>
        <end position="107"/>
    </location>
</feature>
<feature type="transmembrane region" description="Helical" evidence="1">
    <location>
        <begin position="60"/>
        <end position="77"/>
    </location>
</feature>
<dbReference type="InterPro" id="IPR037185">
    <property type="entry name" value="EmrE-like"/>
</dbReference>
<dbReference type="SUPFAM" id="SSF103481">
    <property type="entry name" value="Multidrug resistance efflux transporter EmrE"/>
    <property type="match status" value="2"/>
</dbReference>
<evidence type="ECO:0000259" key="2">
    <source>
        <dbReference type="Pfam" id="PF00892"/>
    </source>
</evidence>
<dbReference type="HOGENOM" id="CLU_055252_1_0_6"/>
<feature type="transmembrane region" description="Helical" evidence="1">
    <location>
        <begin position="234"/>
        <end position="254"/>
    </location>
</feature>
<reference evidence="3 4" key="1">
    <citation type="journal article" date="2011" name="J. Bacteriol.">
        <title>Draft genome of the psychrotolerant acidophile Acidithiobacillus ferrivorans SS3.</title>
        <authorList>
            <person name="Liljeqvist M."/>
            <person name="Valdes J."/>
            <person name="Holmes D.S."/>
            <person name="Dopson M."/>
        </authorList>
    </citation>
    <scope>NUCLEOTIDE SEQUENCE [LARGE SCALE GENOMIC DNA]</scope>
    <source>
        <strain evidence="3 4">SS3</strain>
    </source>
</reference>
<dbReference type="STRING" id="743299.Acife_2003"/>
<accession>G0JM73</accession>
<keyword evidence="1" id="KW-1133">Transmembrane helix</keyword>
<protein>
    <recommendedName>
        <fullName evidence="2">EamA domain-containing protein</fullName>
    </recommendedName>
</protein>
<dbReference type="PANTHER" id="PTHR22911:SF79">
    <property type="entry name" value="MOBA-LIKE NTP TRANSFERASE DOMAIN-CONTAINING PROTEIN"/>
    <property type="match status" value="1"/>
</dbReference>
<dbReference type="Proteomes" id="UP000009220">
    <property type="component" value="Chromosome"/>
</dbReference>
<feature type="transmembrane region" description="Helical" evidence="1">
    <location>
        <begin position="174"/>
        <end position="192"/>
    </location>
</feature>
<dbReference type="EMBL" id="CP002985">
    <property type="protein sequence ID" value="AEM48123.1"/>
    <property type="molecule type" value="Genomic_DNA"/>
</dbReference>
<keyword evidence="1" id="KW-0812">Transmembrane</keyword>
<feature type="transmembrane region" description="Helical" evidence="1">
    <location>
        <begin position="119"/>
        <end position="140"/>
    </location>
</feature>
<feature type="transmembrane region" description="Helical" evidence="1">
    <location>
        <begin position="289"/>
        <end position="309"/>
    </location>
</feature>
<feature type="domain" description="EamA" evidence="2">
    <location>
        <begin position="62"/>
        <end position="188"/>
    </location>
</feature>
<organism evidence="3 4">
    <name type="scientific">Acidithiobacillus ferrivorans SS3</name>
    <dbReference type="NCBI Taxonomy" id="743299"/>
    <lineage>
        <taxon>Bacteria</taxon>
        <taxon>Pseudomonadati</taxon>
        <taxon>Pseudomonadota</taxon>
        <taxon>Acidithiobacillia</taxon>
        <taxon>Acidithiobacillales</taxon>
        <taxon>Acidithiobacillaceae</taxon>
        <taxon>Acidithiobacillus</taxon>
    </lineage>
</organism>
<dbReference type="PANTHER" id="PTHR22911">
    <property type="entry name" value="ACYL-MALONYL CONDENSING ENZYME-RELATED"/>
    <property type="match status" value="1"/>
</dbReference>
<dbReference type="RefSeq" id="WP_014029375.1">
    <property type="nucleotide sequence ID" value="NC_015942.1"/>
</dbReference>
<feature type="transmembrane region" description="Helical" evidence="1">
    <location>
        <begin position="146"/>
        <end position="165"/>
    </location>
</feature>
<dbReference type="eggNOG" id="COG0697">
    <property type="taxonomic scope" value="Bacteria"/>
</dbReference>
<feature type="transmembrane region" description="Helical" evidence="1">
    <location>
        <begin position="204"/>
        <end position="222"/>
    </location>
</feature>
<keyword evidence="1" id="KW-0472">Membrane</keyword>
<dbReference type="InterPro" id="IPR000620">
    <property type="entry name" value="EamA_dom"/>
</dbReference>
<evidence type="ECO:0000313" key="3">
    <source>
        <dbReference type="EMBL" id="AEM48123.1"/>
    </source>
</evidence>
<dbReference type="AlphaFoldDB" id="G0JM73"/>
<dbReference type="KEGG" id="afi:Acife_2003"/>
<proteinExistence type="predicted"/>
<sequence>MTSTWNFPGEGGGISGADKDAVILSICAGQYGGIKTLPNGTVAIHQNTQPASVLRQGGPTIALLVGSSLWGVLWWPLRHFNAAGLRGAWLILVVYLLLAIPAGLWSWHRRHELRQHGRTLVGLLLLGGWTNVAFMLALVHGEVIRILLLFYLSPVWAIFAARIFLQEAIGWRGGLAALLAVSGSALVVSNGQGFSLADLDTNDLLAISSGLAFALSNVILRADTVLGDVHRATAVWWGCVLIALPFAFFQYLPALPLPEYGYLLAFSWLWIAGATVVVQFGVARMPVSVSAVIMPFEVIVGALSAWWLAGEAPTLLELFGGILILLAALLQITRSQGHPILLGGVEMEKGEL</sequence>
<gene>
    <name evidence="3" type="ORF">Acife_2003</name>
</gene>
<dbReference type="Pfam" id="PF00892">
    <property type="entry name" value="EamA"/>
    <property type="match status" value="2"/>
</dbReference>
<evidence type="ECO:0000256" key="1">
    <source>
        <dbReference type="SAM" id="Phobius"/>
    </source>
</evidence>